<organism evidence="6 7">
    <name type="scientific">Salinirubrum litoreum</name>
    <dbReference type="NCBI Taxonomy" id="1126234"/>
    <lineage>
        <taxon>Archaea</taxon>
        <taxon>Methanobacteriati</taxon>
        <taxon>Methanobacteriota</taxon>
        <taxon>Stenosarchaea group</taxon>
        <taxon>Halobacteria</taxon>
        <taxon>Halobacteriales</taxon>
        <taxon>Haloferacaceae</taxon>
        <taxon>Salinirubrum</taxon>
    </lineage>
</organism>
<keyword evidence="4" id="KW-0862">Zinc</keyword>
<dbReference type="InterPro" id="IPR006311">
    <property type="entry name" value="TAT_signal"/>
</dbReference>
<protein>
    <submittedName>
        <fullName evidence="6">Succinylglutamate desuccinylase/aspartoacylase family protein</fullName>
    </submittedName>
</protein>
<evidence type="ECO:0000313" key="7">
    <source>
        <dbReference type="Proteomes" id="UP001596201"/>
    </source>
</evidence>
<keyword evidence="7" id="KW-1185">Reference proteome</keyword>
<dbReference type="Gene3D" id="3.40.630.10">
    <property type="entry name" value="Zn peptidases"/>
    <property type="match status" value="1"/>
</dbReference>
<gene>
    <name evidence="6" type="ORF">ACFPJ5_11760</name>
</gene>
<dbReference type="InterPro" id="IPR055438">
    <property type="entry name" value="AstE_AspA_cat"/>
</dbReference>
<evidence type="ECO:0000313" key="6">
    <source>
        <dbReference type="EMBL" id="MFC5367612.1"/>
    </source>
</evidence>
<dbReference type="Pfam" id="PF24827">
    <property type="entry name" value="AstE_AspA_cat"/>
    <property type="match status" value="1"/>
</dbReference>
<proteinExistence type="predicted"/>
<dbReference type="InterPro" id="IPR053138">
    <property type="entry name" value="N-alpha-Ac-DABA_deacetylase"/>
</dbReference>
<dbReference type="EMBL" id="JBHSKX010000002">
    <property type="protein sequence ID" value="MFC5367612.1"/>
    <property type="molecule type" value="Genomic_DNA"/>
</dbReference>
<dbReference type="Gene3D" id="3.40.30.10">
    <property type="entry name" value="Glutaredoxin"/>
    <property type="match status" value="1"/>
</dbReference>
<evidence type="ECO:0000256" key="4">
    <source>
        <dbReference type="ARBA" id="ARBA00022833"/>
    </source>
</evidence>
<name>A0ABD5RCQ6_9EURY</name>
<comment type="caution">
    <text evidence="6">The sequence shown here is derived from an EMBL/GenBank/DDBJ whole genome shotgun (WGS) entry which is preliminary data.</text>
</comment>
<dbReference type="GO" id="GO:0046872">
    <property type="term" value="F:metal ion binding"/>
    <property type="evidence" value="ECO:0007669"/>
    <property type="project" value="UniProtKB-KW"/>
</dbReference>
<feature type="domain" description="Succinylglutamate desuccinylase/Aspartoacylase catalytic" evidence="5">
    <location>
        <begin position="261"/>
        <end position="354"/>
    </location>
</feature>
<evidence type="ECO:0000256" key="2">
    <source>
        <dbReference type="ARBA" id="ARBA00022723"/>
    </source>
</evidence>
<reference evidence="6 7" key="1">
    <citation type="journal article" date="2019" name="Int. J. Syst. Evol. Microbiol.">
        <title>The Global Catalogue of Microorganisms (GCM) 10K type strain sequencing project: providing services to taxonomists for standard genome sequencing and annotation.</title>
        <authorList>
            <consortium name="The Broad Institute Genomics Platform"/>
            <consortium name="The Broad Institute Genome Sequencing Center for Infectious Disease"/>
            <person name="Wu L."/>
            <person name="Ma J."/>
        </authorList>
    </citation>
    <scope>NUCLEOTIDE SEQUENCE [LARGE SCALE GENOMIC DNA]</scope>
    <source>
        <strain evidence="6 7">CGMCC 1.12237</strain>
    </source>
</reference>
<dbReference type="SUPFAM" id="SSF53187">
    <property type="entry name" value="Zn-dependent exopeptidases"/>
    <property type="match status" value="1"/>
</dbReference>
<comment type="cofactor">
    <cofactor evidence="1">
        <name>Zn(2+)</name>
        <dbReference type="ChEBI" id="CHEBI:29105"/>
    </cofactor>
</comment>
<dbReference type="GO" id="GO:0016787">
    <property type="term" value="F:hydrolase activity"/>
    <property type="evidence" value="ECO:0007669"/>
    <property type="project" value="UniProtKB-KW"/>
</dbReference>
<dbReference type="Proteomes" id="UP001596201">
    <property type="component" value="Unassembled WGS sequence"/>
</dbReference>
<dbReference type="AlphaFoldDB" id="A0ABD5RCQ6"/>
<accession>A0ABD5RCQ6</accession>
<evidence type="ECO:0000259" key="5">
    <source>
        <dbReference type="Pfam" id="PF24827"/>
    </source>
</evidence>
<evidence type="ECO:0000256" key="1">
    <source>
        <dbReference type="ARBA" id="ARBA00001947"/>
    </source>
</evidence>
<sequence>MEASRPTTTTARRTFLAGALGTLGLLAGSRRVSADYVPGVVATAPSLPDRQHPTMGTDESNPTAVVFLTLSDPAARTFVRGRLEDVVETYVRPGHLNVELRFLAYDPADPARELDGGAGELALSSRTAAGVWALEPGNFWRFFEYAFWNFSTWPYTERRLESLLRAGGVRNHVKIPSLAGEGRWDETVRAATEEARRFSLRAPYVPTVRLLADTTDGRDSGLLDWLAGRLDRVAEGSVTRRTLLPGTKYATPLHVIDSGRPGPTALVVGGVHGDEEAGFATANRLTDLRPATGRVVVLPEANRPAIAAGRRATREGDLNRQFPTGRTPTSRLAHAIWDVVERYDPDVVVDCHTARGIYNHDSSVGQAIFPTVAGAGIAGDACDRVNDLFFAHDDRPHYYDFDRGNLLDGDRPMLVHKCYGDRRLPAYIVETTRKRTRLEERLVWEFTAVVSLLDAHGVRCC</sequence>
<dbReference type="PANTHER" id="PTHR37326:SF1">
    <property type="entry name" value="BLL3975 PROTEIN"/>
    <property type="match status" value="1"/>
</dbReference>
<keyword evidence="3" id="KW-0378">Hydrolase</keyword>
<dbReference type="RefSeq" id="WP_227229860.1">
    <property type="nucleotide sequence ID" value="NZ_JAJCVJ010000002.1"/>
</dbReference>
<evidence type="ECO:0000256" key="3">
    <source>
        <dbReference type="ARBA" id="ARBA00022801"/>
    </source>
</evidence>
<dbReference type="PROSITE" id="PS51318">
    <property type="entry name" value="TAT"/>
    <property type="match status" value="1"/>
</dbReference>
<dbReference type="PANTHER" id="PTHR37326">
    <property type="entry name" value="BLL3975 PROTEIN"/>
    <property type="match status" value="1"/>
</dbReference>
<keyword evidence="2" id="KW-0479">Metal-binding</keyword>